<protein>
    <recommendedName>
        <fullName evidence="4">Retrotransposon gag domain-containing protein</fullName>
    </recommendedName>
</protein>
<dbReference type="EMBL" id="JABDTM020021803">
    <property type="protein sequence ID" value="KAH0816268.1"/>
    <property type="molecule type" value="Genomic_DNA"/>
</dbReference>
<name>A0A8J6HL38_TENMO</name>
<sequence>MPKNKRHRKQSPSSSSSSSSVSSDSTDSTSTSDSSSSDSSQEKRHLKRKVRKLKRKLSTKSNRYEGKIDSVPMFGGGFEEMNVQQWIHTINATGDVFGWDDKARIFCMANKLRGNAKSWYNNQDNLNLSWKQWKTKLIEAFPPQQGVFDKLKELVNVQREEHQSLVDFYYRKLALGHACKLDDHIVVDIITNTINDPFLKSGARAAGCMDMDSSRENAPTSGQPSRGRPYVRTAECWMKFQMSRQTARPVVRRQRGKHRSARIKKQQDRGRYPVPTRPWMKRQRRQQSEQQTKMSGRLDLKARDPQEKGKGLPQ</sequence>
<feature type="compositionally biased region" description="Basic and acidic residues" evidence="1">
    <location>
        <begin position="296"/>
        <end position="314"/>
    </location>
</feature>
<feature type="region of interest" description="Disordered" evidence="1">
    <location>
        <begin position="1"/>
        <end position="58"/>
    </location>
</feature>
<dbReference type="AlphaFoldDB" id="A0A8J6HL38"/>
<gene>
    <name evidence="2" type="ORF">GEV33_006523</name>
</gene>
<accession>A0A8J6HL38</accession>
<evidence type="ECO:0000313" key="2">
    <source>
        <dbReference type="EMBL" id="KAH0816268.1"/>
    </source>
</evidence>
<proteinExistence type="predicted"/>
<feature type="compositionally biased region" description="Basic residues" evidence="1">
    <location>
        <begin position="1"/>
        <end position="10"/>
    </location>
</feature>
<keyword evidence="3" id="KW-1185">Reference proteome</keyword>
<reference evidence="2" key="2">
    <citation type="submission" date="2021-08" db="EMBL/GenBank/DDBJ databases">
        <authorList>
            <person name="Eriksson T."/>
        </authorList>
    </citation>
    <scope>NUCLEOTIDE SEQUENCE</scope>
    <source>
        <strain evidence="2">Stoneville</strain>
        <tissue evidence="2">Whole head</tissue>
    </source>
</reference>
<dbReference type="Proteomes" id="UP000719412">
    <property type="component" value="Unassembled WGS sequence"/>
</dbReference>
<feature type="region of interest" description="Disordered" evidence="1">
    <location>
        <begin position="210"/>
        <end position="229"/>
    </location>
</feature>
<evidence type="ECO:0000256" key="1">
    <source>
        <dbReference type="SAM" id="MobiDB-lite"/>
    </source>
</evidence>
<evidence type="ECO:0000313" key="3">
    <source>
        <dbReference type="Proteomes" id="UP000719412"/>
    </source>
</evidence>
<dbReference type="PANTHER" id="PTHR33223">
    <property type="entry name" value="CCHC-TYPE DOMAIN-CONTAINING PROTEIN"/>
    <property type="match status" value="1"/>
</dbReference>
<organism evidence="2 3">
    <name type="scientific">Tenebrio molitor</name>
    <name type="common">Yellow mealworm beetle</name>
    <dbReference type="NCBI Taxonomy" id="7067"/>
    <lineage>
        <taxon>Eukaryota</taxon>
        <taxon>Metazoa</taxon>
        <taxon>Ecdysozoa</taxon>
        <taxon>Arthropoda</taxon>
        <taxon>Hexapoda</taxon>
        <taxon>Insecta</taxon>
        <taxon>Pterygota</taxon>
        <taxon>Neoptera</taxon>
        <taxon>Endopterygota</taxon>
        <taxon>Coleoptera</taxon>
        <taxon>Polyphaga</taxon>
        <taxon>Cucujiformia</taxon>
        <taxon>Tenebrionidae</taxon>
        <taxon>Tenebrio</taxon>
    </lineage>
</organism>
<feature type="compositionally biased region" description="Low complexity" evidence="1">
    <location>
        <begin position="11"/>
        <end position="39"/>
    </location>
</feature>
<feature type="compositionally biased region" description="Basic residues" evidence="1">
    <location>
        <begin position="44"/>
        <end position="58"/>
    </location>
</feature>
<reference evidence="2" key="1">
    <citation type="journal article" date="2020" name="J Insects Food Feed">
        <title>The yellow mealworm (Tenebrio molitor) genome: a resource for the emerging insects as food and feed industry.</title>
        <authorList>
            <person name="Eriksson T."/>
            <person name="Andere A."/>
            <person name="Kelstrup H."/>
            <person name="Emery V."/>
            <person name="Picard C."/>
        </authorList>
    </citation>
    <scope>NUCLEOTIDE SEQUENCE</scope>
    <source>
        <strain evidence="2">Stoneville</strain>
        <tissue evidence="2">Whole head</tissue>
    </source>
</reference>
<evidence type="ECO:0008006" key="4">
    <source>
        <dbReference type="Google" id="ProtNLM"/>
    </source>
</evidence>
<feature type="compositionally biased region" description="Basic residues" evidence="1">
    <location>
        <begin position="250"/>
        <end position="264"/>
    </location>
</feature>
<comment type="caution">
    <text evidence="2">The sequence shown here is derived from an EMBL/GenBank/DDBJ whole genome shotgun (WGS) entry which is preliminary data.</text>
</comment>
<dbReference type="PANTHER" id="PTHR33223:SF6">
    <property type="entry name" value="CCHC-TYPE DOMAIN-CONTAINING PROTEIN"/>
    <property type="match status" value="1"/>
</dbReference>
<feature type="region of interest" description="Disordered" evidence="1">
    <location>
        <begin position="245"/>
        <end position="314"/>
    </location>
</feature>